<dbReference type="InterPro" id="IPR052254">
    <property type="entry name" value="CUL4-DDB1_E3_ligase_receptor"/>
</dbReference>
<dbReference type="RefSeq" id="XP_069204555.1">
    <property type="nucleotide sequence ID" value="XM_069341044.1"/>
</dbReference>
<name>A0ABR3PQ73_9PEZI</name>
<keyword evidence="5" id="KW-1185">Reference proteome</keyword>
<feature type="region of interest" description="Disordered" evidence="3">
    <location>
        <begin position="33"/>
        <end position="57"/>
    </location>
</feature>
<dbReference type="PANTHER" id="PTHR44472:SF1">
    <property type="entry name" value="DDB1 AND CUL4 ASSOCIATED FACTOR 4"/>
    <property type="match status" value="1"/>
</dbReference>
<gene>
    <name evidence="4" type="ORF">AAFC00_001808</name>
</gene>
<feature type="compositionally biased region" description="Basic residues" evidence="3">
    <location>
        <begin position="45"/>
        <end position="57"/>
    </location>
</feature>
<reference evidence="4 5" key="1">
    <citation type="submission" date="2024-07" db="EMBL/GenBank/DDBJ databases">
        <title>Draft sequence of the Neodothiora populina.</title>
        <authorList>
            <person name="Drown D.D."/>
            <person name="Schuette U.S."/>
            <person name="Buechlein A.B."/>
            <person name="Rusch D.R."/>
            <person name="Winton L.W."/>
            <person name="Adams G.A."/>
        </authorList>
    </citation>
    <scope>NUCLEOTIDE SEQUENCE [LARGE SCALE GENOMIC DNA]</scope>
    <source>
        <strain evidence="4 5">CPC 39397</strain>
    </source>
</reference>
<proteinExistence type="predicted"/>
<comment type="caution">
    <text evidence="4">The sequence shown here is derived from an EMBL/GenBank/DDBJ whole genome shotgun (WGS) entry which is preliminary data.</text>
</comment>
<dbReference type="Proteomes" id="UP001562354">
    <property type="component" value="Unassembled WGS sequence"/>
</dbReference>
<keyword evidence="1" id="KW-0853">WD repeat</keyword>
<dbReference type="Gene3D" id="2.130.10.10">
    <property type="entry name" value="YVTN repeat-like/Quinoprotein amine dehydrogenase"/>
    <property type="match status" value="1"/>
</dbReference>
<dbReference type="EMBL" id="JBFMKM010000001">
    <property type="protein sequence ID" value="KAL1311706.1"/>
    <property type="molecule type" value="Genomic_DNA"/>
</dbReference>
<protein>
    <submittedName>
        <fullName evidence="4">Uncharacterized protein</fullName>
    </submittedName>
</protein>
<keyword evidence="2" id="KW-0677">Repeat</keyword>
<evidence type="ECO:0000256" key="3">
    <source>
        <dbReference type="SAM" id="MobiDB-lite"/>
    </source>
</evidence>
<evidence type="ECO:0000313" key="5">
    <source>
        <dbReference type="Proteomes" id="UP001562354"/>
    </source>
</evidence>
<feature type="compositionally biased region" description="Basic and acidic residues" evidence="3">
    <location>
        <begin position="33"/>
        <end position="44"/>
    </location>
</feature>
<dbReference type="InterPro" id="IPR015943">
    <property type="entry name" value="WD40/YVTN_repeat-like_dom_sf"/>
</dbReference>
<dbReference type="InterPro" id="IPR036322">
    <property type="entry name" value="WD40_repeat_dom_sf"/>
</dbReference>
<accession>A0ABR3PQ73</accession>
<organism evidence="4 5">
    <name type="scientific">Neodothiora populina</name>
    <dbReference type="NCBI Taxonomy" id="2781224"/>
    <lineage>
        <taxon>Eukaryota</taxon>
        <taxon>Fungi</taxon>
        <taxon>Dikarya</taxon>
        <taxon>Ascomycota</taxon>
        <taxon>Pezizomycotina</taxon>
        <taxon>Dothideomycetes</taxon>
        <taxon>Dothideomycetidae</taxon>
        <taxon>Dothideales</taxon>
        <taxon>Dothioraceae</taxon>
        <taxon>Neodothiora</taxon>
    </lineage>
</organism>
<evidence type="ECO:0000256" key="2">
    <source>
        <dbReference type="ARBA" id="ARBA00022737"/>
    </source>
</evidence>
<dbReference type="GeneID" id="95975511"/>
<evidence type="ECO:0000256" key="1">
    <source>
        <dbReference type="ARBA" id="ARBA00022574"/>
    </source>
</evidence>
<dbReference type="PANTHER" id="PTHR44472">
    <property type="entry name" value="DDB1- AND CUL4-ASSOCIATED FACTOR 4-RELATED"/>
    <property type="match status" value="1"/>
</dbReference>
<evidence type="ECO:0000313" key="4">
    <source>
        <dbReference type="EMBL" id="KAL1311706.1"/>
    </source>
</evidence>
<sequence>MNLGSLPGYYWDAEKRKYFPLLANHVAPEGAKYSRENVKREKEQSRKRRKTAAFQKKKATETVKRSRVLQSSLITGIGLSREHGIASRLTTQEARVAAMGSQFQSSDLLSLKGCESCGKRDTVFDFAMDPATDAIVWGLGSQSFGRIQYLADPQYTHDLAVFSSEISSISVTSQRTVFGTAHTSSHPGNVFIAGLSEPSDDNAIFPIVDSPAPSYLRLGDEDTDLWTSSPNPAGGLDIVAIGGSSDVYMVGSEGTLLQTYHVGADVRCMDWLSPTLAVSGTRRKGVLLFDARAGGSSTRFIHNSGITGVRSLGSGSQILVVGFDGMAVYDVRMPAARIPTRHHYHHHQPPSPALFRMPFKTERPSTALDIYRDASIAAVADDTNVIRLHSLLTGKLIGELGKPDWSVAPNHANPRGAISRMRFSDDGDAKPTLLVSQGPDLREWSWGGMEDDEY</sequence>
<dbReference type="SUPFAM" id="SSF50978">
    <property type="entry name" value="WD40 repeat-like"/>
    <property type="match status" value="1"/>
</dbReference>